<evidence type="ECO:0000256" key="1">
    <source>
        <dbReference type="SAM" id="Coils"/>
    </source>
</evidence>
<keyword evidence="1" id="KW-0175">Coiled coil</keyword>
<evidence type="ECO:0000313" key="4">
    <source>
        <dbReference type="Proteomes" id="UP000827549"/>
    </source>
</evidence>
<sequence>MSASARHPSPTARTPAHPSSSSQAPPASSHAIGELASRVDGLSDTVNSLAAADATLHQRVADKPDCEHQCPREDFFDLIESHLRDPQDQSSELGRAFNEGVEELVDEKVAAGFKQARHDDFKLHDACQRRLARDEGRQQQLGNELEEADDNVERLTRRLDAFTELKVSHAEAETRARIATAEANAVAAAFDRQRAELEAESSRASIRLNNALARRYELGNEAY</sequence>
<name>A0AAF0Y8Q0_9TREE</name>
<feature type="region of interest" description="Disordered" evidence="2">
    <location>
        <begin position="1"/>
        <end position="36"/>
    </location>
</feature>
<protein>
    <submittedName>
        <fullName evidence="3">Uncharacterized protein</fullName>
    </submittedName>
</protein>
<reference evidence="3" key="1">
    <citation type="submission" date="2023-10" db="EMBL/GenBank/DDBJ databases">
        <authorList>
            <person name="Noh H."/>
        </authorList>
    </citation>
    <scope>NUCLEOTIDE SEQUENCE</scope>
    <source>
        <strain evidence="3">DUCC4014</strain>
    </source>
</reference>
<dbReference type="GeneID" id="87806744"/>
<keyword evidence="4" id="KW-1185">Reference proteome</keyword>
<evidence type="ECO:0000313" key="3">
    <source>
        <dbReference type="EMBL" id="WOO79986.1"/>
    </source>
</evidence>
<evidence type="ECO:0000256" key="2">
    <source>
        <dbReference type="SAM" id="MobiDB-lite"/>
    </source>
</evidence>
<dbReference type="AlphaFoldDB" id="A0AAF0Y8Q0"/>
<dbReference type="EMBL" id="CP086715">
    <property type="protein sequence ID" value="WOO79986.1"/>
    <property type="molecule type" value="Genomic_DNA"/>
</dbReference>
<feature type="compositionally biased region" description="Low complexity" evidence="2">
    <location>
        <begin position="15"/>
        <end position="31"/>
    </location>
</feature>
<organism evidence="3 4">
    <name type="scientific">Vanrija pseudolonga</name>
    <dbReference type="NCBI Taxonomy" id="143232"/>
    <lineage>
        <taxon>Eukaryota</taxon>
        <taxon>Fungi</taxon>
        <taxon>Dikarya</taxon>
        <taxon>Basidiomycota</taxon>
        <taxon>Agaricomycotina</taxon>
        <taxon>Tremellomycetes</taxon>
        <taxon>Trichosporonales</taxon>
        <taxon>Trichosporonaceae</taxon>
        <taxon>Vanrija</taxon>
    </lineage>
</organism>
<proteinExistence type="predicted"/>
<dbReference type="RefSeq" id="XP_062626018.1">
    <property type="nucleotide sequence ID" value="XM_062770034.1"/>
</dbReference>
<accession>A0AAF0Y8Q0</accession>
<gene>
    <name evidence="3" type="ORF">LOC62_02G003502</name>
</gene>
<dbReference type="Proteomes" id="UP000827549">
    <property type="component" value="Chromosome 2"/>
</dbReference>
<feature type="coiled-coil region" evidence="1">
    <location>
        <begin position="131"/>
        <end position="165"/>
    </location>
</feature>